<dbReference type="Pfam" id="PF13730">
    <property type="entry name" value="HTH_36"/>
    <property type="match status" value="1"/>
</dbReference>
<sequence length="306" mass="33134">MRVSIQLMVVAAYLPKEVINTTQKLVLMKIADSADDQTRVSRPGLERMMAWAGVGEKQVITVVTQLVGLGLVERVTVGRVGLRAEYRVFPYGVPPIPSTEELIERRRAAQRAPKNPRLARKTPRRKPTAAARTQRDVAAREEARTAAESVPEAGLPQGNPDPAPGRVAAGEPSGLPQGNRAGSPGETPSLPPSSSSLPNPPTPTADAAGEPGAAPGGQQRASCPKHAEPVANCRGCGTNPRAGREEARREAVGREHRDQQDWLREFFADQQRRVAETDPAALEMARQRARELARMGRERGANSRRR</sequence>
<accession>A0ABM7ZM99</accession>
<feature type="compositionally biased region" description="Basic residues" evidence="1">
    <location>
        <begin position="117"/>
        <end position="127"/>
    </location>
</feature>
<protein>
    <submittedName>
        <fullName evidence="2">Uncharacterized protein</fullName>
    </submittedName>
</protein>
<dbReference type="EMBL" id="AP026073">
    <property type="protein sequence ID" value="BDM67539.1"/>
    <property type="molecule type" value="Genomic_DNA"/>
</dbReference>
<feature type="compositionally biased region" description="Low complexity" evidence="1">
    <location>
        <begin position="182"/>
        <end position="197"/>
    </location>
</feature>
<feature type="region of interest" description="Disordered" evidence="1">
    <location>
        <begin position="106"/>
        <end position="258"/>
    </location>
</feature>
<organism evidence="2 3">
    <name type="scientific">Streptomyces nigrescens</name>
    <dbReference type="NCBI Taxonomy" id="1920"/>
    <lineage>
        <taxon>Bacteria</taxon>
        <taxon>Bacillati</taxon>
        <taxon>Actinomycetota</taxon>
        <taxon>Actinomycetes</taxon>
        <taxon>Kitasatosporales</taxon>
        <taxon>Streptomycetaceae</taxon>
        <taxon>Streptomyces</taxon>
    </lineage>
</organism>
<keyword evidence="3" id="KW-1185">Reference proteome</keyword>
<name>A0ABM7ZM99_STRNI</name>
<feature type="compositionally biased region" description="Low complexity" evidence="1">
    <location>
        <begin position="204"/>
        <end position="217"/>
    </location>
</feature>
<evidence type="ECO:0000313" key="2">
    <source>
        <dbReference type="EMBL" id="BDM67539.1"/>
    </source>
</evidence>
<proteinExistence type="predicted"/>
<dbReference type="Proteomes" id="UP001059597">
    <property type="component" value="Chromosome"/>
</dbReference>
<evidence type="ECO:0000256" key="1">
    <source>
        <dbReference type="SAM" id="MobiDB-lite"/>
    </source>
</evidence>
<feature type="compositionally biased region" description="Basic and acidic residues" evidence="1">
    <location>
        <begin position="242"/>
        <end position="258"/>
    </location>
</feature>
<gene>
    <name evidence="2" type="ORF">HEK616_10260</name>
</gene>
<feature type="compositionally biased region" description="Basic and acidic residues" evidence="1">
    <location>
        <begin position="133"/>
        <end position="145"/>
    </location>
</feature>
<evidence type="ECO:0000313" key="3">
    <source>
        <dbReference type="Proteomes" id="UP001059597"/>
    </source>
</evidence>
<reference evidence="2" key="1">
    <citation type="submission" date="2022-06" db="EMBL/GenBank/DDBJ databases">
        <title>Complete genome sequence of Streptomyces nigrescens HEK616.</title>
        <authorList>
            <person name="Asamizu S."/>
            <person name="Onaka H."/>
        </authorList>
    </citation>
    <scope>NUCLEOTIDE SEQUENCE</scope>
    <source>
        <strain evidence="2">HEK616</strain>
    </source>
</reference>
<feature type="region of interest" description="Disordered" evidence="1">
    <location>
        <begin position="286"/>
        <end position="306"/>
    </location>
</feature>